<feature type="domain" description="Phytocyanin" evidence="4">
    <location>
        <begin position="169"/>
        <end position="263"/>
    </location>
</feature>
<dbReference type="SUPFAM" id="SSF49503">
    <property type="entry name" value="Cupredoxins"/>
    <property type="match status" value="1"/>
</dbReference>
<dbReference type="Proteomes" id="UP000583929">
    <property type="component" value="Unassembled WGS sequence"/>
</dbReference>
<dbReference type="PANTHER" id="PTHR33021">
    <property type="entry name" value="BLUE COPPER PROTEIN"/>
    <property type="match status" value="1"/>
</dbReference>
<name>A0A7J6G8U8_CANSA</name>
<dbReference type="Gene3D" id="2.60.40.420">
    <property type="entry name" value="Cupredoxins - blue copper proteins"/>
    <property type="match status" value="1"/>
</dbReference>
<dbReference type="FunFam" id="2.60.40.420:FF:000034">
    <property type="entry name" value="Cupredoxin superfamily protein"/>
    <property type="match status" value="1"/>
</dbReference>
<evidence type="ECO:0000256" key="3">
    <source>
        <dbReference type="SAM" id="MobiDB-lite"/>
    </source>
</evidence>
<dbReference type="EMBL" id="JAATIQ010000130">
    <property type="protein sequence ID" value="KAF4379248.1"/>
    <property type="molecule type" value="Genomic_DNA"/>
</dbReference>
<dbReference type="Pfam" id="PF02298">
    <property type="entry name" value="Cu_bind_like"/>
    <property type="match status" value="1"/>
</dbReference>
<comment type="caution">
    <text evidence="5">The sequence shown here is derived from an EMBL/GenBank/DDBJ whole genome shotgun (WGS) entry which is preliminary data.</text>
</comment>
<dbReference type="GO" id="GO:0005886">
    <property type="term" value="C:plasma membrane"/>
    <property type="evidence" value="ECO:0007669"/>
    <property type="project" value="TreeGrafter"/>
</dbReference>
<feature type="compositionally biased region" description="Low complexity" evidence="3">
    <location>
        <begin position="111"/>
        <end position="120"/>
    </location>
</feature>
<feature type="region of interest" description="Disordered" evidence="3">
    <location>
        <begin position="42"/>
        <end position="74"/>
    </location>
</feature>
<keyword evidence="1" id="KW-1015">Disulfide bond</keyword>
<keyword evidence="2" id="KW-0325">Glycoprotein</keyword>
<dbReference type="CDD" id="cd04216">
    <property type="entry name" value="Phytocyanin"/>
    <property type="match status" value="1"/>
</dbReference>
<dbReference type="InterPro" id="IPR003245">
    <property type="entry name" value="Phytocyanin_dom"/>
</dbReference>
<reference evidence="5 6" key="1">
    <citation type="journal article" date="2020" name="bioRxiv">
        <title>Sequence and annotation of 42 cannabis genomes reveals extensive copy number variation in cannabinoid synthesis and pathogen resistance genes.</title>
        <authorList>
            <person name="Mckernan K.J."/>
            <person name="Helbert Y."/>
            <person name="Kane L.T."/>
            <person name="Ebling H."/>
            <person name="Zhang L."/>
            <person name="Liu B."/>
            <person name="Eaton Z."/>
            <person name="Mclaughlin S."/>
            <person name="Kingan S."/>
            <person name="Baybayan P."/>
            <person name="Concepcion G."/>
            <person name="Jordan M."/>
            <person name="Riva A."/>
            <person name="Barbazuk W."/>
            <person name="Harkins T."/>
        </authorList>
    </citation>
    <scope>NUCLEOTIDE SEQUENCE [LARGE SCALE GENOMIC DNA]</scope>
    <source>
        <strain evidence="6">cv. Jamaican Lion 4</strain>
        <tissue evidence="5">Leaf</tissue>
    </source>
</reference>
<proteinExistence type="predicted"/>
<dbReference type="PANTHER" id="PTHR33021:SF31">
    <property type="entry name" value="OS02G0720100 PROTEIN"/>
    <property type="match status" value="1"/>
</dbReference>
<dbReference type="GO" id="GO:0009055">
    <property type="term" value="F:electron transfer activity"/>
    <property type="evidence" value="ECO:0007669"/>
    <property type="project" value="InterPro"/>
</dbReference>
<gene>
    <name evidence="5" type="ORF">G4B88_010642</name>
</gene>
<evidence type="ECO:0000256" key="1">
    <source>
        <dbReference type="ARBA" id="ARBA00023157"/>
    </source>
</evidence>
<organism evidence="5 6">
    <name type="scientific">Cannabis sativa</name>
    <name type="common">Hemp</name>
    <name type="synonym">Marijuana</name>
    <dbReference type="NCBI Taxonomy" id="3483"/>
    <lineage>
        <taxon>Eukaryota</taxon>
        <taxon>Viridiplantae</taxon>
        <taxon>Streptophyta</taxon>
        <taxon>Embryophyta</taxon>
        <taxon>Tracheophyta</taxon>
        <taxon>Spermatophyta</taxon>
        <taxon>Magnoliopsida</taxon>
        <taxon>eudicotyledons</taxon>
        <taxon>Gunneridae</taxon>
        <taxon>Pentapetalae</taxon>
        <taxon>rosids</taxon>
        <taxon>fabids</taxon>
        <taxon>Rosales</taxon>
        <taxon>Cannabaceae</taxon>
        <taxon>Cannabis</taxon>
    </lineage>
</organism>
<dbReference type="AlphaFoldDB" id="A0A7J6G8U8"/>
<dbReference type="PROSITE" id="PS51485">
    <property type="entry name" value="PHYTOCYANIN"/>
    <property type="match status" value="1"/>
</dbReference>
<feature type="region of interest" description="Disordered" evidence="3">
    <location>
        <begin position="1"/>
        <end position="26"/>
    </location>
</feature>
<dbReference type="InterPro" id="IPR008972">
    <property type="entry name" value="Cupredoxin"/>
</dbReference>
<evidence type="ECO:0000313" key="5">
    <source>
        <dbReference type="EMBL" id="KAF4379248.1"/>
    </source>
</evidence>
<protein>
    <recommendedName>
        <fullName evidence="4">Phytocyanin domain-containing protein</fullName>
    </recommendedName>
</protein>
<evidence type="ECO:0000313" key="6">
    <source>
        <dbReference type="Proteomes" id="UP000583929"/>
    </source>
</evidence>
<feature type="compositionally biased region" description="Polar residues" evidence="3">
    <location>
        <begin position="10"/>
        <end position="19"/>
    </location>
</feature>
<evidence type="ECO:0000256" key="2">
    <source>
        <dbReference type="ARBA" id="ARBA00023180"/>
    </source>
</evidence>
<dbReference type="InterPro" id="IPR039391">
    <property type="entry name" value="Phytocyanin-like"/>
</dbReference>
<evidence type="ECO:0000259" key="4">
    <source>
        <dbReference type="PROSITE" id="PS51485"/>
    </source>
</evidence>
<accession>A0A7J6G8U8</accession>
<keyword evidence="6" id="KW-1185">Reference proteome</keyword>
<feature type="region of interest" description="Disordered" evidence="3">
    <location>
        <begin position="109"/>
        <end position="128"/>
    </location>
</feature>
<sequence length="317" mass="33941">MGASLCGFRSLSNRPISNNQDDDHHGKSSAILDLIKRPGGCLKSSDQKAANKKRTLHSSPSSLQITHDDDNNNQMQKNITNNNKLIMGKNKLTTLEDWILASPGLIKTDQNSSTNNINNGGSSGGTSDQLHGRSYCISSMGEVQKMVVLGVVMVAITMSLGGKWAEAQVHHVVGGDRGWDASHDIATWASGKTFRVGDQISHGSVAELRSKEEYEACDLSNPIKMYTDGLDTISLEAEGLRYFASSNSEHCKKGLKLHVEVLPYQITGPGILQVTASEEHQTALADGPSTPSASAQSTASTLLIFAAGLLCILLTNH</sequence>